<proteinExistence type="predicted"/>
<evidence type="ECO:0000256" key="2">
    <source>
        <dbReference type="SAM" id="Phobius"/>
    </source>
</evidence>
<sequence>MYIPPFSPRRLTLARLSPRRGTTSSGGHTGGGSGGHAGTEPGGGGTTGKGGGSSGGAGGAGGAGSSGSSRSITVGGRSHTATSYGNGGGGVGTYVSGPWAGRTEGSGTRAEVYGTWRYGSGYPDGPDRGVNGRSFPFYYWPVVWGDGADSDSYIYNTSEYGNTTNQARPGGRLMTAFFQPNSTVGGSPFRIVADNDTVLALIATITTNCTAYLATTTIAATDFAGNSSLPKPEQAVQYYRASTAVLTCDAYNNTVIFAADNTTASASDSPVPFPAALNTTLLSCLNDTIGAAIPLIDAGGAAAKGGLSSEKIIGAVLGSIGGTIAIGLLICCWCCCRRESRRARDEYTEMDDFGNR</sequence>
<name>A0AAD6UF92_9AGAR</name>
<dbReference type="Proteomes" id="UP001222325">
    <property type="component" value="Unassembled WGS sequence"/>
</dbReference>
<keyword evidence="2" id="KW-0812">Transmembrane</keyword>
<reference evidence="3" key="1">
    <citation type="submission" date="2023-03" db="EMBL/GenBank/DDBJ databases">
        <title>Massive genome expansion in bonnet fungi (Mycena s.s.) driven by repeated elements and novel gene families across ecological guilds.</title>
        <authorList>
            <consortium name="Lawrence Berkeley National Laboratory"/>
            <person name="Harder C.B."/>
            <person name="Miyauchi S."/>
            <person name="Viragh M."/>
            <person name="Kuo A."/>
            <person name="Thoen E."/>
            <person name="Andreopoulos B."/>
            <person name="Lu D."/>
            <person name="Skrede I."/>
            <person name="Drula E."/>
            <person name="Henrissat B."/>
            <person name="Morin E."/>
            <person name="Kohler A."/>
            <person name="Barry K."/>
            <person name="LaButti K."/>
            <person name="Morin E."/>
            <person name="Salamov A."/>
            <person name="Lipzen A."/>
            <person name="Mereny Z."/>
            <person name="Hegedus B."/>
            <person name="Baldrian P."/>
            <person name="Stursova M."/>
            <person name="Weitz H."/>
            <person name="Taylor A."/>
            <person name="Grigoriev I.V."/>
            <person name="Nagy L.G."/>
            <person name="Martin F."/>
            <person name="Kauserud H."/>
        </authorList>
    </citation>
    <scope>NUCLEOTIDE SEQUENCE</scope>
    <source>
        <strain evidence="3">CBHHK173m</strain>
    </source>
</reference>
<feature type="compositionally biased region" description="Gly residues" evidence="1">
    <location>
        <begin position="27"/>
        <end position="65"/>
    </location>
</feature>
<feature type="transmembrane region" description="Helical" evidence="2">
    <location>
        <begin position="312"/>
        <end position="336"/>
    </location>
</feature>
<accession>A0AAD6UF92</accession>
<comment type="caution">
    <text evidence="3">The sequence shown here is derived from an EMBL/GenBank/DDBJ whole genome shotgun (WGS) entry which is preliminary data.</text>
</comment>
<evidence type="ECO:0000313" key="3">
    <source>
        <dbReference type="EMBL" id="KAJ7097033.1"/>
    </source>
</evidence>
<feature type="compositionally biased region" description="Low complexity" evidence="1">
    <location>
        <begin position="66"/>
        <end position="84"/>
    </location>
</feature>
<dbReference type="AlphaFoldDB" id="A0AAD6UF92"/>
<gene>
    <name evidence="3" type="ORF">B0H15DRAFT_961126</name>
</gene>
<keyword evidence="2" id="KW-0472">Membrane</keyword>
<keyword evidence="4" id="KW-1185">Reference proteome</keyword>
<dbReference type="EMBL" id="JARJCN010000010">
    <property type="protein sequence ID" value="KAJ7097033.1"/>
    <property type="molecule type" value="Genomic_DNA"/>
</dbReference>
<organism evidence="3 4">
    <name type="scientific">Mycena belliarum</name>
    <dbReference type="NCBI Taxonomy" id="1033014"/>
    <lineage>
        <taxon>Eukaryota</taxon>
        <taxon>Fungi</taxon>
        <taxon>Dikarya</taxon>
        <taxon>Basidiomycota</taxon>
        <taxon>Agaricomycotina</taxon>
        <taxon>Agaricomycetes</taxon>
        <taxon>Agaricomycetidae</taxon>
        <taxon>Agaricales</taxon>
        <taxon>Marasmiineae</taxon>
        <taxon>Mycenaceae</taxon>
        <taxon>Mycena</taxon>
    </lineage>
</organism>
<feature type="region of interest" description="Disordered" evidence="1">
    <location>
        <begin position="1"/>
        <end position="91"/>
    </location>
</feature>
<protein>
    <submittedName>
        <fullName evidence="3">Uncharacterized protein</fullName>
    </submittedName>
</protein>
<evidence type="ECO:0000313" key="4">
    <source>
        <dbReference type="Proteomes" id="UP001222325"/>
    </source>
</evidence>
<evidence type="ECO:0000256" key="1">
    <source>
        <dbReference type="SAM" id="MobiDB-lite"/>
    </source>
</evidence>
<keyword evidence="2" id="KW-1133">Transmembrane helix</keyword>